<accession>A0A2Z4AFI1</accession>
<gene>
    <name evidence="1" type="ORF">DF168_02196</name>
</gene>
<dbReference type="Proteomes" id="UP000247465">
    <property type="component" value="Chromosome"/>
</dbReference>
<proteinExistence type="predicted"/>
<dbReference type="EMBL" id="CP029803">
    <property type="protein sequence ID" value="AWT60971.1"/>
    <property type="molecule type" value="Genomic_DNA"/>
</dbReference>
<dbReference type="AlphaFoldDB" id="A0A2Z4AFI1"/>
<organism evidence="1 2">
    <name type="scientific">Candidatus Moanibacter tarae</name>
    <dbReference type="NCBI Taxonomy" id="2200854"/>
    <lineage>
        <taxon>Bacteria</taxon>
        <taxon>Pseudomonadati</taxon>
        <taxon>Verrucomicrobiota</taxon>
        <taxon>Opitutia</taxon>
        <taxon>Puniceicoccales</taxon>
        <taxon>Puniceicoccales incertae sedis</taxon>
        <taxon>Candidatus Moanibacter</taxon>
    </lineage>
</organism>
<reference evidence="1 2" key="1">
    <citation type="submission" date="2018-06" db="EMBL/GenBank/DDBJ databases">
        <title>Draft Genome Sequence of a Novel Marine Bacterium Related to the Verrucomicrobia.</title>
        <authorList>
            <person name="Vosseberg J."/>
            <person name="Martijn J."/>
            <person name="Ettema T.J.G."/>
        </authorList>
    </citation>
    <scope>NUCLEOTIDE SEQUENCE [LARGE SCALE GENOMIC DNA]</scope>
    <source>
        <strain evidence="1">TARA_B100001123</strain>
    </source>
</reference>
<evidence type="ECO:0000313" key="2">
    <source>
        <dbReference type="Proteomes" id="UP000247465"/>
    </source>
</evidence>
<protein>
    <submittedName>
        <fullName evidence="1">Uncharacterized protein</fullName>
    </submittedName>
</protein>
<name>A0A2Z4AFI1_9BACT</name>
<evidence type="ECO:0000313" key="1">
    <source>
        <dbReference type="EMBL" id="AWT60971.1"/>
    </source>
</evidence>
<sequence length="58" mass="6344">MGSRPICGLKILIQEQSVFLGVARFDCTLTMIGTSGLYKHDNTMNPGFGFPNEDVLPI</sequence>
<dbReference type="KEGG" id="mtar:DF168_02196"/>